<feature type="compositionally biased region" description="Low complexity" evidence="1">
    <location>
        <begin position="203"/>
        <end position="216"/>
    </location>
</feature>
<feature type="compositionally biased region" description="Basic residues" evidence="1">
    <location>
        <begin position="180"/>
        <end position="194"/>
    </location>
</feature>
<keyword evidence="3" id="KW-1185">Reference proteome</keyword>
<name>A0A0E0J2N4_ORYNI</name>
<reference evidence="2" key="1">
    <citation type="submission" date="2015-04" db="UniProtKB">
        <authorList>
            <consortium name="EnsemblPlants"/>
        </authorList>
    </citation>
    <scope>IDENTIFICATION</scope>
    <source>
        <strain evidence="2">SL10</strain>
    </source>
</reference>
<feature type="compositionally biased region" description="Low complexity" evidence="1">
    <location>
        <begin position="134"/>
        <end position="145"/>
    </location>
</feature>
<sequence length="477" mass="51564">MRALHLFAISNYRECIRRCLSIKYLIIRDEVIKYIGEHKLYKEADGSDTSLPLGHLQCSDVSFSLAIPRRQSRRAHATSASRPTRMRFECPKMATGSWRKRGRMKLGDDAASALWSEWHHPPSHASRLARRRCPQPSSSFSSLPSELAGHTAPDPLNPKLAGHSVARFTPVGGEPEERGRHRGSQGRLPRRPCRAGRGGGGEALEPPVASGIGVSGASGRACRRRVARSLPATPRSPRTARSALPAWGGGQRGDDHGGSDETTAIAILAPRPDEPSPLDLASCHAIVETRRCHAIFETRPRHARGGEAKKFAAVERQARRPAKTAAVVASLLSSEWPPCQDRRRRLLLAATAVVPISTDAPPGHPSAVSARHCSARPHRCRGHRSARTPQCRLRSSLSNGCRCGCTAAGGGWTEDACDNVGCRRLLPVALSNQIRYGSPSLSSLHGYTLSLHPQATTMMEESGTLDGDGSSIRCDMA</sequence>
<accession>A0A0E0J2N4</accession>
<dbReference type="EnsemblPlants" id="ONIVA11G15250.1">
    <property type="protein sequence ID" value="ONIVA11G15250.1"/>
    <property type="gene ID" value="ONIVA11G15250"/>
</dbReference>
<organism evidence="2">
    <name type="scientific">Oryza nivara</name>
    <name type="common">Indian wild rice</name>
    <name type="synonym">Oryza sativa f. spontanea</name>
    <dbReference type="NCBI Taxonomy" id="4536"/>
    <lineage>
        <taxon>Eukaryota</taxon>
        <taxon>Viridiplantae</taxon>
        <taxon>Streptophyta</taxon>
        <taxon>Embryophyta</taxon>
        <taxon>Tracheophyta</taxon>
        <taxon>Spermatophyta</taxon>
        <taxon>Magnoliopsida</taxon>
        <taxon>Liliopsida</taxon>
        <taxon>Poales</taxon>
        <taxon>Poaceae</taxon>
        <taxon>BOP clade</taxon>
        <taxon>Oryzoideae</taxon>
        <taxon>Oryzeae</taxon>
        <taxon>Oryzinae</taxon>
        <taxon>Oryza</taxon>
    </lineage>
</organism>
<evidence type="ECO:0000313" key="2">
    <source>
        <dbReference type="EnsemblPlants" id="ONIVA11G15250.1"/>
    </source>
</evidence>
<dbReference type="Proteomes" id="UP000006591">
    <property type="component" value="Chromosome 11"/>
</dbReference>
<dbReference type="AlphaFoldDB" id="A0A0E0J2N4"/>
<dbReference type="OMA" id="NYRECIR"/>
<evidence type="ECO:0000313" key="3">
    <source>
        <dbReference type="Proteomes" id="UP000006591"/>
    </source>
</evidence>
<dbReference type="Gramene" id="ONIVA11G15250.1">
    <property type="protein sequence ID" value="ONIVA11G15250.1"/>
    <property type="gene ID" value="ONIVA11G15250"/>
</dbReference>
<dbReference type="HOGENOM" id="CLU_572906_0_0_1"/>
<proteinExistence type="predicted"/>
<reference evidence="2" key="2">
    <citation type="submission" date="2018-04" db="EMBL/GenBank/DDBJ databases">
        <title>OnivRS2 (Oryza nivara Reference Sequence Version 2).</title>
        <authorList>
            <person name="Zhang J."/>
            <person name="Kudrna D."/>
            <person name="Lee S."/>
            <person name="Talag J."/>
            <person name="Rajasekar S."/>
            <person name="Welchert J."/>
            <person name="Hsing Y.-I."/>
            <person name="Wing R.A."/>
        </authorList>
    </citation>
    <scope>NUCLEOTIDE SEQUENCE [LARGE SCALE GENOMIC DNA]</scope>
    <source>
        <strain evidence="2">SL10</strain>
    </source>
</reference>
<feature type="region of interest" description="Disordered" evidence="1">
    <location>
        <begin position="124"/>
        <end position="216"/>
    </location>
</feature>
<feature type="region of interest" description="Disordered" evidence="1">
    <location>
        <begin position="230"/>
        <end position="258"/>
    </location>
</feature>
<evidence type="ECO:0000256" key="1">
    <source>
        <dbReference type="SAM" id="MobiDB-lite"/>
    </source>
</evidence>
<dbReference type="STRING" id="4536.A0A0E0J2N4"/>
<protein>
    <submittedName>
        <fullName evidence="2">Uncharacterized protein</fullName>
    </submittedName>
</protein>